<gene>
    <name evidence="2" type="ORF">V6N12_057343</name>
</gene>
<feature type="region of interest" description="Disordered" evidence="1">
    <location>
        <begin position="1"/>
        <end position="27"/>
    </location>
</feature>
<sequence>MLSQTRCRQPRKEFNSPKGITSSASHSGGSRFFILEEVNGDERNTTGVVAGDIGVENTTIIESSPTVQMPSAAVPIRHEQVGCRKAPARGVLREVEVVAPNRVQVVAPGETQVPRVDTHVVHNVVGNHSAISILDAANEKRRQKVAINSGKHIASRKSIGEGLKAGLKL</sequence>
<feature type="compositionally biased region" description="Polar residues" evidence="1">
    <location>
        <begin position="18"/>
        <end position="27"/>
    </location>
</feature>
<proteinExistence type="predicted"/>
<name>A0ABR2DBX5_9ROSI</name>
<dbReference type="EMBL" id="JBBPBM010000031">
    <property type="protein sequence ID" value="KAK8534699.1"/>
    <property type="molecule type" value="Genomic_DNA"/>
</dbReference>
<evidence type="ECO:0000313" key="3">
    <source>
        <dbReference type="Proteomes" id="UP001472677"/>
    </source>
</evidence>
<reference evidence="2 3" key="1">
    <citation type="journal article" date="2024" name="G3 (Bethesda)">
        <title>Genome assembly of Hibiscus sabdariffa L. provides insights into metabolisms of medicinal natural products.</title>
        <authorList>
            <person name="Kim T."/>
        </authorList>
    </citation>
    <scope>NUCLEOTIDE SEQUENCE [LARGE SCALE GENOMIC DNA]</scope>
    <source>
        <strain evidence="2">TK-2024</strain>
        <tissue evidence="2">Old leaves</tissue>
    </source>
</reference>
<protein>
    <submittedName>
        <fullName evidence="2">Uncharacterized protein</fullName>
    </submittedName>
</protein>
<evidence type="ECO:0000256" key="1">
    <source>
        <dbReference type="SAM" id="MobiDB-lite"/>
    </source>
</evidence>
<organism evidence="2 3">
    <name type="scientific">Hibiscus sabdariffa</name>
    <name type="common">roselle</name>
    <dbReference type="NCBI Taxonomy" id="183260"/>
    <lineage>
        <taxon>Eukaryota</taxon>
        <taxon>Viridiplantae</taxon>
        <taxon>Streptophyta</taxon>
        <taxon>Embryophyta</taxon>
        <taxon>Tracheophyta</taxon>
        <taxon>Spermatophyta</taxon>
        <taxon>Magnoliopsida</taxon>
        <taxon>eudicotyledons</taxon>
        <taxon>Gunneridae</taxon>
        <taxon>Pentapetalae</taxon>
        <taxon>rosids</taxon>
        <taxon>malvids</taxon>
        <taxon>Malvales</taxon>
        <taxon>Malvaceae</taxon>
        <taxon>Malvoideae</taxon>
        <taxon>Hibiscus</taxon>
    </lineage>
</organism>
<keyword evidence="3" id="KW-1185">Reference proteome</keyword>
<evidence type="ECO:0000313" key="2">
    <source>
        <dbReference type="EMBL" id="KAK8534699.1"/>
    </source>
</evidence>
<accession>A0ABR2DBX5</accession>
<comment type="caution">
    <text evidence="2">The sequence shown here is derived from an EMBL/GenBank/DDBJ whole genome shotgun (WGS) entry which is preliminary data.</text>
</comment>
<dbReference type="Proteomes" id="UP001472677">
    <property type="component" value="Unassembled WGS sequence"/>
</dbReference>